<keyword evidence="2" id="KW-1185">Reference proteome</keyword>
<reference evidence="2" key="1">
    <citation type="journal article" date="2019" name="Int. J. Syst. Evol. Microbiol.">
        <title>The Global Catalogue of Microorganisms (GCM) 10K type strain sequencing project: providing services to taxonomists for standard genome sequencing and annotation.</title>
        <authorList>
            <consortium name="The Broad Institute Genomics Platform"/>
            <consortium name="The Broad Institute Genome Sequencing Center for Infectious Disease"/>
            <person name="Wu L."/>
            <person name="Ma J."/>
        </authorList>
    </citation>
    <scope>NUCLEOTIDE SEQUENCE [LARGE SCALE GENOMIC DNA]</scope>
    <source>
        <strain evidence="2">JCM 15896</strain>
    </source>
</reference>
<organism evidence="1 2">
    <name type="scientific">Aliiglaciecola litoralis</name>
    <dbReference type="NCBI Taxonomy" id="582857"/>
    <lineage>
        <taxon>Bacteria</taxon>
        <taxon>Pseudomonadati</taxon>
        <taxon>Pseudomonadota</taxon>
        <taxon>Gammaproteobacteria</taxon>
        <taxon>Alteromonadales</taxon>
        <taxon>Alteromonadaceae</taxon>
        <taxon>Aliiglaciecola</taxon>
    </lineage>
</organism>
<protein>
    <recommendedName>
        <fullName evidence="3">Helix-turn-helix domain-containing protein</fullName>
    </recommendedName>
</protein>
<name>A0ABP3X3A4_9ALTE</name>
<evidence type="ECO:0000313" key="1">
    <source>
        <dbReference type="EMBL" id="GAA0858870.1"/>
    </source>
</evidence>
<comment type="caution">
    <text evidence="1">The sequence shown here is derived from an EMBL/GenBank/DDBJ whole genome shotgun (WGS) entry which is preliminary data.</text>
</comment>
<evidence type="ECO:0008006" key="3">
    <source>
        <dbReference type="Google" id="ProtNLM"/>
    </source>
</evidence>
<accession>A0ABP3X3A4</accession>
<evidence type="ECO:0000313" key="2">
    <source>
        <dbReference type="Proteomes" id="UP001500359"/>
    </source>
</evidence>
<gene>
    <name evidence="1" type="ORF">GCM10009114_30120</name>
</gene>
<sequence length="103" mass="11894">MQNHEDNIINYIEGSDHTDDDKAIFFDYLTKLYSHCHEDCGSDSPKTLKQLFPIETWENIDGHNRNTLGKHVRHLVKLDGLPLTEVGKTSENHCLYIINKQGE</sequence>
<dbReference type="Proteomes" id="UP001500359">
    <property type="component" value="Unassembled WGS sequence"/>
</dbReference>
<proteinExistence type="predicted"/>
<dbReference type="RefSeq" id="WP_343861438.1">
    <property type="nucleotide sequence ID" value="NZ_BAAAFD010000010.1"/>
</dbReference>
<dbReference type="EMBL" id="BAAAFD010000010">
    <property type="protein sequence ID" value="GAA0858870.1"/>
    <property type="molecule type" value="Genomic_DNA"/>
</dbReference>